<evidence type="ECO:0000313" key="3">
    <source>
        <dbReference type="EMBL" id="SIS82394.1"/>
    </source>
</evidence>
<dbReference type="OrthoDB" id="9778236at2"/>
<dbReference type="EMBL" id="FTOE01000005">
    <property type="protein sequence ID" value="SIS82394.1"/>
    <property type="molecule type" value="Genomic_DNA"/>
</dbReference>
<dbReference type="PANTHER" id="PTHR30438">
    <property type="entry name" value="36 KDA ANTIGEN-RELATED"/>
    <property type="match status" value="1"/>
</dbReference>
<dbReference type="AlphaFoldDB" id="A0A1N7M8J4"/>
<evidence type="ECO:0000259" key="2">
    <source>
        <dbReference type="Pfam" id="PF25973"/>
    </source>
</evidence>
<keyword evidence="1" id="KW-0175">Coiled coil</keyword>
<keyword evidence="4" id="KW-1185">Reference proteome</keyword>
<dbReference type="STRING" id="619304.SAMN05421760_105264"/>
<feature type="domain" description="CzcB-like barrel-sandwich hybrid" evidence="2">
    <location>
        <begin position="54"/>
        <end position="220"/>
    </location>
</feature>
<name>A0A1N7M8J4_9GAMM</name>
<gene>
    <name evidence="3" type="ORF">SAMN05421760_105264</name>
</gene>
<dbReference type="Gene3D" id="1.10.287.470">
    <property type="entry name" value="Helix hairpin bin"/>
    <property type="match status" value="1"/>
</dbReference>
<organism evidence="3 4">
    <name type="scientific">Neptunomonas antarctica</name>
    <dbReference type="NCBI Taxonomy" id="619304"/>
    <lineage>
        <taxon>Bacteria</taxon>
        <taxon>Pseudomonadati</taxon>
        <taxon>Pseudomonadota</taxon>
        <taxon>Gammaproteobacteria</taxon>
        <taxon>Oceanospirillales</taxon>
        <taxon>Oceanospirillaceae</taxon>
        <taxon>Neptunomonas</taxon>
    </lineage>
</organism>
<feature type="coiled-coil region" evidence="1">
    <location>
        <begin position="164"/>
        <end position="191"/>
    </location>
</feature>
<reference evidence="4" key="1">
    <citation type="submission" date="2017-01" db="EMBL/GenBank/DDBJ databases">
        <authorList>
            <person name="Varghese N."/>
            <person name="Submissions S."/>
        </authorList>
    </citation>
    <scope>NUCLEOTIDE SEQUENCE [LARGE SCALE GENOMIC DNA]</scope>
    <source>
        <strain evidence="4">DSM 22306</strain>
    </source>
</reference>
<dbReference type="Proteomes" id="UP000185999">
    <property type="component" value="Unassembled WGS sequence"/>
</dbReference>
<evidence type="ECO:0000313" key="4">
    <source>
        <dbReference type="Proteomes" id="UP000185999"/>
    </source>
</evidence>
<dbReference type="GO" id="GO:0005886">
    <property type="term" value="C:plasma membrane"/>
    <property type="evidence" value="ECO:0007669"/>
    <property type="project" value="TreeGrafter"/>
</dbReference>
<protein>
    <submittedName>
        <fullName evidence="3">HlyD family secretion protein</fullName>
    </submittedName>
</protein>
<sequence>MASLRFSMKLFAIVVLCSLVVTGAWIYYQRHLEPVMPDFIASGNGRIEAVEYDIATKYPGRLEKVLVNEGDMVEQDQLLAKMNTDSIKAQLREAQAGLREAKDGRDYALAMVTVRQSELVYAQREQTRAAKLASSGHVSQEKLDQSNTQYVTAAAILKAAHIQVTRAQSGIEAAEAAVARLQAELDETNLSTPIKGRVLYKLAQVGEVLGSGGNVFTILDLTDVSMSVFVPTEQAGKIQVGSEARIILDAIPQYVIPATISFVAARTQFTPKAVETRSEREKLMFRVKVTIDPKLLREHIEAVKTGVPGEAYILLDQKQSWPESLLVNLP</sequence>
<dbReference type="PANTHER" id="PTHR30438:SF2">
    <property type="entry name" value="MEMBRANE PROTEIN"/>
    <property type="match status" value="1"/>
</dbReference>
<dbReference type="InterPro" id="IPR058647">
    <property type="entry name" value="BSH_CzcB-like"/>
</dbReference>
<dbReference type="Pfam" id="PF25973">
    <property type="entry name" value="BSH_CzcB"/>
    <property type="match status" value="1"/>
</dbReference>
<evidence type="ECO:0000256" key="1">
    <source>
        <dbReference type="SAM" id="Coils"/>
    </source>
</evidence>
<proteinExistence type="predicted"/>
<dbReference type="Gene3D" id="2.40.30.170">
    <property type="match status" value="1"/>
</dbReference>
<accession>A0A1N7M8J4</accession>
<dbReference type="RefSeq" id="WP_054340292.1">
    <property type="nucleotide sequence ID" value="NZ_FTOE01000005.1"/>
</dbReference>
<dbReference type="SUPFAM" id="SSF111369">
    <property type="entry name" value="HlyD-like secretion proteins"/>
    <property type="match status" value="1"/>
</dbReference>
<dbReference type="Gene3D" id="2.40.50.100">
    <property type="match status" value="1"/>
</dbReference>